<comment type="caution">
    <text evidence="1">The sequence shown here is derived from an EMBL/GenBank/DDBJ whole genome shotgun (WGS) entry which is preliminary data.</text>
</comment>
<gene>
    <name evidence="1" type="ORF">CYMTET_20910</name>
</gene>
<protein>
    <submittedName>
        <fullName evidence="1">Uncharacterized protein</fullName>
    </submittedName>
</protein>
<sequence>MESNSHRDGKDSSFFRSPSFRSLQLVRQTHAGVKPETLHATPTFGSKTLRSISALLSSTPAVHQAVSITQTSFHAFARLCCTTPAATLTKDAVKHFEWTKWSAENWCMWMSHERQRAHAEIDQSSAGTRASRVPKLLPLQYQNEDENRRNMMFVCLFGIALMLLRVAEDVLLTDPAELNFWIWEMDRQLSTLQYLHANIWPRYHFILSPLRDLRTEVFAQNDLKWQILRSLPEAKEVEEMLNALEMGGGDPEHPGSGTPEAPRKEICLLVPLFQLKLLERAEQMTLLADTAPRGKTAEPTLPLKLYKGNRKVPYCAQDVILEDRGPIGGTVLHMCLHNWKPRHELTELMQASLDTAEASNHPEVRPAALALCLKSAARPKDLHAHHLKALFPV</sequence>
<dbReference type="Proteomes" id="UP001190700">
    <property type="component" value="Unassembled WGS sequence"/>
</dbReference>
<evidence type="ECO:0000313" key="2">
    <source>
        <dbReference type="Proteomes" id="UP001190700"/>
    </source>
</evidence>
<name>A0AAE0G3U4_9CHLO</name>
<keyword evidence="2" id="KW-1185">Reference proteome</keyword>
<organism evidence="1 2">
    <name type="scientific">Cymbomonas tetramitiformis</name>
    <dbReference type="NCBI Taxonomy" id="36881"/>
    <lineage>
        <taxon>Eukaryota</taxon>
        <taxon>Viridiplantae</taxon>
        <taxon>Chlorophyta</taxon>
        <taxon>Pyramimonadophyceae</taxon>
        <taxon>Pyramimonadales</taxon>
        <taxon>Pyramimonadaceae</taxon>
        <taxon>Cymbomonas</taxon>
    </lineage>
</organism>
<evidence type="ECO:0000313" key="1">
    <source>
        <dbReference type="EMBL" id="KAK3270705.1"/>
    </source>
</evidence>
<proteinExistence type="predicted"/>
<dbReference type="EMBL" id="LGRX02010245">
    <property type="protein sequence ID" value="KAK3270705.1"/>
    <property type="molecule type" value="Genomic_DNA"/>
</dbReference>
<dbReference type="AlphaFoldDB" id="A0AAE0G3U4"/>
<reference evidence="1 2" key="1">
    <citation type="journal article" date="2015" name="Genome Biol. Evol.">
        <title>Comparative Genomics of a Bacterivorous Green Alga Reveals Evolutionary Causalities and Consequences of Phago-Mixotrophic Mode of Nutrition.</title>
        <authorList>
            <person name="Burns J.A."/>
            <person name="Paasch A."/>
            <person name="Narechania A."/>
            <person name="Kim E."/>
        </authorList>
    </citation>
    <scope>NUCLEOTIDE SEQUENCE [LARGE SCALE GENOMIC DNA]</scope>
    <source>
        <strain evidence="1 2">PLY_AMNH</strain>
    </source>
</reference>
<accession>A0AAE0G3U4</accession>